<dbReference type="InterPro" id="IPR057156">
    <property type="entry name" value="DUF7834"/>
</dbReference>
<name>A0A1M4TBE5_9BACT</name>
<protein>
    <submittedName>
        <fullName evidence="3">Uncharacterized protein</fullName>
    </submittedName>
</protein>
<dbReference type="Pfam" id="PF03235">
    <property type="entry name" value="GmrSD_N"/>
    <property type="match status" value="1"/>
</dbReference>
<dbReference type="InterPro" id="IPR004919">
    <property type="entry name" value="GmrSD_N"/>
</dbReference>
<dbReference type="RefSeq" id="WP_083596306.1">
    <property type="nucleotide sequence ID" value="NZ_FQUO01000001.1"/>
</dbReference>
<dbReference type="Proteomes" id="UP000184368">
    <property type="component" value="Unassembled WGS sequence"/>
</dbReference>
<accession>A0A1M4TBE5</accession>
<dbReference type="Pfam" id="PF25202">
    <property type="entry name" value="DUF7834"/>
    <property type="match status" value="1"/>
</dbReference>
<dbReference type="AlphaFoldDB" id="A0A1M4TBE5"/>
<evidence type="ECO:0000313" key="4">
    <source>
        <dbReference type="Proteomes" id="UP000184368"/>
    </source>
</evidence>
<dbReference type="PANTHER" id="PTHR35149:SF2">
    <property type="entry name" value="DUF262 DOMAIN-CONTAINING PROTEIN"/>
    <property type="match status" value="1"/>
</dbReference>
<evidence type="ECO:0000313" key="3">
    <source>
        <dbReference type="EMBL" id="SHE41773.1"/>
    </source>
</evidence>
<feature type="domain" description="DUF7834" evidence="2">
    <location>
        <begin position="224"/>
        <end position="447"/>
    </location>
</feature>
<keyword evidence="4" id="KW-1185">Reference proteome</keyword>
<reference evidence="3 4" key="1">
    <citation type="submission" date="2016-11" db="EMBL/GenBank/DDBJ databases">
        <authorList>
            <person name="Jaros S."/>
            <person name="Januszkiewicz K."/>
            <person name="Wedrychowicz H."/>
        </authorList>
    </citation>
    <scope>NUCLEOTIDE SEQUENCE [LARGE SCALE GENOMIC DNA]</scope>
    <source>
        <strain evidence="3 4">DSM 26897</strain>
    </source>
</reference>
<evidence type="ECO:0000259" key="1">
    <source>
        <dbReference type="Pfam" id="PF03235"/>
    </source>
</evidence>
<dbReference type="OrthoDB" id="9798761at2"/>
<proteinExistence type="predicted"/>
<dbReference type="EMBL" id="FQUO01000001">
    <property type="protein sequence ID" value="SHE41773.1"/>
    <property type="molecule type" value="Genomic_DNA"/>
</dbReference>
<sequence length="505" mass="58754">MSILASLALDAATINNQQTSKFTNEPVEVVSCTLEDLLLVQQKPLPSKSITGHISIPEYQRPYVWKERQVNKLLNDLAEHAKLPVAERPLYYLGSIILHQDGDKLHIIDGQQRLTTLLILNSFLRYKVNANIAYHLPESIENIRHVHSYLKAIANGEVPAFADIHFEDIVCLAQINVTLIVTQSEDLAYTFFETQNTGGVRLSGPDIAKAHHLRAIDSNKTIAYQARRWEHWPPQKIEHCIKNLIKVRYWNFKSWQAFPLYRDERSIKETIIDEFTERTVHQAEDLSFYYALVQKQGHHAFQMNESPFRHIRQPLYDGNNFLDYIQEYLELHDILFQSSSDHRLPDPFILFRNQLLHGRDGTVFLKELYEILLTAYVSRFGFERLFEAGLWLYRYVYSLRVSMARNVREDSIFAFARAQMIVDKILYAYTINEVLDELKQFRYGFDTANTEEGQSKAKHVQSVTRYFHLQGIDTFSSAKEMCTNNLFDKALVSGIYTLLKQNKHG</sequence>
<gene>
    <name evidence="3" type="ORF">SAMN05444008_101373</name>
</gene>
<organism evidence="3 4">
    <name type="scientific">Cnuella takakiae</name>
    <dbReference type="NCBI Taxonomy" id="1302690"/>
    <lineage>
        <taxon>Bacteria</taxon>
        <taxon>Pseudomonadati</taxon>
        <taxon>Bacteroidota</taxon>
        <taxon>Chitinophagia</taxon>
        <taxon>Chitinophagales</taxon>
        <taxon>Chitinophagaceae</taxon>
        <taxon>Cnuella</taxon>
    </lineage>
</organism>
<evidence type="ECO:0000259" key="2">
    <source>
        <dbReference type="Pfam" id="PF25202"/>
    </source>
</evidence>
<dbReference type="PANTHER" id="PTHR35149">
    <property type="entry name" value="SLL5132 PROTEIN"/>
    <property type="match status" value="1"/>
</dbReference>
<dbReference type="STRING" id="1302690.BUE76_01425"/>
<feature type="domain" description="GmrSD restriction endonucleases N-terminal" evidence="1">
    <location>
        <begin position="49"/>
        <end position="212"/>
    </location>
</feature>